<reference evidence="4" key="1">
    <citation type="submission" date="2017-06" db="EMBL/GenBank/DDBJ databases">
        <authorList>
            <person name="Varghese N."/>
            <person name="Submissions S."/>
        </authorList>
    </citation>
    <scope>NUCLEOTIDE SEQUENCE [LARGE SCALE GENOMIC DNA]</scope>
    <source>
        <strain evidence="4">DSM 11116</strain>
    </source>
</reference>
<evidence type="ECO:0000313" key="3">
    <source>
        <dbReference type="EMBL" id="SNC75861.1"/>
    </source>
</evidence>
<keyword evidence="4" id="KW-1185">Reference proteome</keyword>
<proteinExistence type="predicted"/>
<accession>A0A212UCP7</accession>
<evidence type="ECO:0000256" key="2">
    <source>
        <dbReference type="SAM" id="SignalP"/>
    </source>
</evidence>
<evidence type="ECO:0000256" key="1">
    <source>
        <dbReference type="SAM" id="MobiDB-lite"/>
    </source>
</evidence>
<keyword evidence="2" id="KW-0732">Signal</keyword>
<organism evidence="3 4">
    <name type="scientific">Hymenobacter gelipurpurascens</name>
    <dbReference type="NCBI Taxonomy" id="89968"/>
    <lineage>
        <taxon>Bacteria</taxon>
        <taxon>Pseudomonadati</taxon>
        <taxon>Bacteroidota</taxon>
        <taxon>Cytophagia</taxon>
        <taxon>Cytophagales</taxon>
        <taxon>Hymenobacteraceae</taxon>
        <taxon>Hymenobacter</taxon>
    </lineage>
</organism>
<dbReference type="RefSeq" id="WP_088844387.1">
    <property type="nucleotide sequence ID" value="NZ_FYEW01000002.1"/>
</dbReference>
<sequence>MKKLFVVALFAGAGLLASTSVHAQEAPRAEYAGQVRQGTDTSPKKKRKSSATDIARMQQRMSMNPNEVKRDQQKEILEARSGAATANTSFGRSAGPSRQYEKGSGGFTVRKFKDKRLGTAKQKRGQSRAGGYVNPKGKPLKHKKTKHFLFF</sequence>
<dbReference type="AlphaFoldDB" id="A0A212UCP7"/>
<feature type="compositionally biased region" description="Basic and acidic residues" evidence="1">
    <location>
        <begin position="67"/>
        <end position="78"/>
    </location>
</feature>
<dbReference type="EMBL" id="FYEW01000002">
    <property type="protein sequence ID" value="SNC75861.1"/>
    <property type="molecule type" value="Genomic_DNA"/>
</dbReference>
<feature type="chain" id="PRO_5012510414" evidence="2">
    <location>
        <begin position="24"/>
        <end position="151"/>
    </location>
</feature>
<protein>
    <submittedName>
        <fullName evidence="3">Uncharacterized protein</fullName>
    </submittedName>
</protein>
<gene>
    <name evidence="3" type="ORF">SAMN06265337_3091</name>
</gene>
<dbReference type="OrthoDB" id="883664at2"/>
<dbReference type="Proteomes" id="UP000198131">
    <property type="component" value="Unassembled WGS sequence"/>
</dbReference>
<feature type="region of interest" description="Disordered" evidence="1">
    <location>
        <begin position="29"/>
        <end position="146"/>
    </location>
</feature>
<name>A0A212UCP7_9BACT</name>
<evidence type="ECO:0000313" key="4">
    <source>
        <dbReference type="Proteomes" id="UP000198131"/>
    </source>
</evidence>
<feature type="signal peptide" evidence="2">
    <location>
        <begin position="1"/>
        <end position="23"/>
    </location>
</feature>